<dbReference type="Proteomes" id="UP000886501">
    <property type="component" value="Unassembled WGS sequence"/>
</dbReference>
<name>A0ACB6ZSY8_THEGA</name>
<keyword evidence="2" id="KW-1185">Reference proteome</keyword>
<accession>A0ACB6ZSY8</accession>
<protein>
    <submittedName>
        <fullName evidence="1">Uncharacterized protein</fullName>
    </submittedName>
</protein>
<evidence type="ECO:0000313" key="1">
    <source>
        <dbReference type="EMBL" id="KAF9652418.1"/>
    </source>
</evidence>
<dbReference type="EMBL" id="MU117969">
    <property type="protein sequence ID" value="KAF9652418.1"/>
    <property type="molecule type" value="Genomic_DNA"/>
</dbReference>
<reference evidence="1" key="1">
    <citation type="submission" date="2019-10" db="EMBL/GenBank/DDBJ databases">
        <authorList>
            <consortium name="DOE Joint Genome Institute"/>
            <person name="Kuo A."/>
            <person name="Miyauchi S."/>
            <person name="Kiss E."/>
            <person name="Drula E."/>
            <person name="Kohler A."/>
            <person name="Sanchez-Garcia M."/>
            <person name="Andreopoulos B."/>
            <person name="Barry K.W."/>
            <person name="Bonito G."/>
            <person name="Buee M."/>
            <person name="Carver A."/>
            <person name="Chen C."/>
            <person name="Cichocki N."/>
            <person name="Clum A."/>
            <person name="Culley D."/>
            <person name="Crous P.W."/>
            <person name="Fauchery L."/>
            <person name="Girlanda M."/>
            <person name="Hayes R."/>
            <person name="Keri Z."/>
            <person name="Labutti K."/>
            <person name="Lipzen A."/>
            <person name="Lombard V."/>
            <person name="Magnuson J."/>
            <person name="Maillard F."/>
            <person name="Morin E."/>
            <person name="Murat C."/>
            <person name="Nolan M."/>
            <person name="Ohm R."/>
            <person name="Pangilinan J."/>
            <person name="Pereira M."/>
            <person name="Perotto S."/>
            <person name="Peter M."/>
            <person name="Riley R."/>
            <person name="Sitrit Y."/>
            <person name="Stielow B."/>
            <person name="Szollosi G."/>
            <person name="Zifcakova L."/>
            <person name="Stursova M."/>
            <person name="Spatafora J.W."/>
            <person name="Tedersoo L."/>
            <person name="Vaario L.-M."/>
            <person name="Yamada A."/>
            <person name="Yan M."/>
            <person name="Wang P."/>
            <person name="Xu J."/>
            <person name="Bruns T."/>
            <person name="Baldrian P."/>
            <person name="Vilgalys R."/>
            <person name="Henrissat B."/>
            <person name="Grigoriev I.V."/>
            <person name="Hibbett D."/>
            <person name="Nagy L.G."/>
            <person name="Martin F.M."/>
        </authorList>
    </citation>
    <scope>NUCLEOTIDE SEQUENCE</scope>
    <source>
        <strain evidence="1">P2</strain>
    </source>
</reference>
<evidence type="ECO:0000313" key="2">
    <source>
        <dbReference type="Proteomes" id="UP000886501"/>
    </source>
</evidence>
<proteinExistence type="predicted"/>
<organism evidence="1 2">
    <name type="scientific">Thelephora ganbajun</name>
    <name type="common">Ganba fungus</name>
    <dbReference type="NCBI Taxonomy" id="370292"/>
    <lineage>
        <taxon>Eukaryota</taxon>
        <taxon>Fungi</taxon>
        <taxon>Dikarya</taxon>
        <taxon>Basidiomycota</taxon>
        <taxon>Agaricomycotina</taxon>
        <taxon>Agaricomycetes</taxon>
        <taxon>Thelephorales</taxon>
        <taxon>Thelephoraceae</taxon>
        <taxon>Thelephora</taxon>
    </lineage>
</organism>
<sequence>MVAQPQSTTTKPAPLSYADRARNHTKNESLPTKPAVNGVSANNLSPVNTPGPSKPTTAIKVFSSNPKRSPSLPAPSMRHPSTSNSSTRSAETNSTLSVNGHPLTINGHPPPTSETTTPPHPPVNFWNLRKEQMAQSQATQKSSVIPSAKDPPPSVASQDRDPNTSSGLRDSAVSSRPIPSANGVPTLASENDDPFTIKPRNLQPVNPIPPVEDKESWPEVGSSVTSSTSNNGKERVEGPAKPPQDSSKKEKRRWVPVPPEEPQATADALQPRHHGPHPRNRSQYRNNDNSANASSGSGEISQRSSRPHSVRTSASHSRVSSRTGSVHTSPRFNPANRSLYDTPEVPSPVSYPEALHNSRYLHPNPPIDNSMNNPYAYSYSPIEGSSTGSSSQHYYSGSAGYENHPLPHPPPRISGPPHFHHVSHYQPQLGSGHGYPQLSQPTPHRPSDSTINFTPLPPTQDSDGSRIPLPTMLTRPPPPEHSAPVDGYRDVGAALSTNSPNQTFVFGRIRPQATEEDSNTSVPSPELVVKVTDESTGTTPPRPRLLPFTVGVTQESPTVTVKGRKSRIATATGDFASGGVTDKTKPEMTFQFGSFPSLDVAPGSTSELTGALDQVASVELESLRSDTGDEWQVRDFGYGFGHMSGLGNAAAVVREELNVREQQRVQERRHREDQEREGSESSQDRPRRGSLNSGYERGGYSGRRGRGLNGGYGRGYGRNFPRGGYGQYPRQQHQYSATPPGQFSQLPPHATHGYSPDQSVYFLPPPPPPPPGFGPYHPAGYDVYQYPSFPPPPLYPPVPQPTSQLSFLLDPTRYYLLGQLEYYLSPQNMAQDFYLRQQMNPDGWISISLLASFNRIRQLTPDPQLVREVLTMSSVAEVGGDWVRMGGNQWIQFILPPPTPSAHQPTPETTTAQESVEEDGNADEEDDDDVEFVISQEHENSSWTSERHLS</sequence>
<reference evidence="1" key="2">
    <citation type="journal article" date="2020" name="Nat. Commun.">
        <title>Large-scale genome sequencing of mycorrhizal fungi provides insights into the early evolution of symbiotic traits.</title>
        <authorList>
            <person name="Miyauchi S."/>
            <person name="Kiss E."/>
            <person name="Kuo A."/>
            <person name="Drula E."/>
            <person name="Kohler A."/>
            <person name="Sanchez-Garcia M."/>
            <person name="Morin E."/>
            <person name="Andreopoulos B."/>
            <person name="Barry K.W."/>
            <person name="Bonito G."/>
            <person name="Buee M."/>
            <person name="Carver A."/>
            <person name="Chen C."/>
            <person name="Cichocki N."/>
            <person name="Clum A."/>
            <person name="Culley D."/>
            <person name="Crous P.W."/>
            <person name="Fauchery L."/>
            <person name="Girlanda M."/>
            <person name="Hayes R.D."/>
            <person name="Keri Z."/>
            <person name="LaButti K."/>
            <person name="Lipzen A."/>
            <person name="Lombard V."/>
            <person name="Magnuson J."/>
            <person name="Maillard F."/>
            <person name="Murat C."/>
            <person name="Nolan M."/>
            <person name="Ohm R.A."/>
            <person name="Pangilinan J."/>
            <person name="Pereira M.F."/>
            <person name="Perotto S."/>
            <person name="Peter M."/>
            <person name="Pfister S."/>
            <person name="Riley R."/>
            <person name="Sitrit Y."/>
            <person name="Stielow J.B."/>
            <person name="Szollosi G."/>
            <person name="Zifcakova L."/>
            <person name="Stursova M."/>
            <person name="Spatafora J.W."/>
            <person name="Tedersoo L."/>
            <person name="Vaario L.M."/>
            <person name="Yamada A."/>
            <person name="Yan M."/>
            <person name="Wang P."/>
            <person name="Xu J."/>
            <person name="Bruns T."/>
            <person name="Baldrian P."/>
            <person name="Vilgalys R."/>
            <person name="Dunand C."/>
            <person name="Henrissat B."/>
            <person name="Grigoriev I.V."/>
            <person name="Hibbett D."/>
            <person name="Nagy L.G."/>
            <person name="Martin F.M."/>
        </authorList>
    </citation>
    <scope>NUCLEOTIDE SEQUENCE</scope>
    <source>
        <strain evidence="1">P2</strain>
    </source>
</reference>
<gene>
    <name evidence="1" type="ORF">BDM02DRAFT_3183801</name>
</gene>
<comment type="caution">
    <text evidence="1">The sequence shown here is derived from an EMBL/GenBank/DDBJ whole genome shotgun (WGS) entry which is preliminary data.</text>
</comment>